<gene>
    <name evidence="1" type="ORF">H2198_002178</name>
</gene>
<name>A0ACC3AES5_9EURO</name>
<evidence type="ECO:0000313" key="2">
    <source>
        <dbReference type="Proteomes" id="UP001172386"/>
    </source>
</evidence>
<keyword evidence="2" id="KW-1185">Reference proteome</keyword>
<comment type="caution">
    <text evidence="1">The sequence shown here is derived from an EMBL/GenBank/DDBJ whole genome shotgun (WGS) entry which is preliminary data.</text>
</comment>
<sequence length="439" mass="44049">MQLTSKITATLVALASAANAHMIMKTPTPFNTPDSSPILTDGSNFPCKIAGGSGDVKSGPANVMTVGQTNSLSFTGGATHGGGSCQVSMAKGTSVNQNTKWMVIYSIEGNCPIEGSTNLSGDPNDSGSMKFDFAVPDHPDLPAGDYTLAWTWNNKIGNREFYMNCAYVQLQGAKKKRYEPSRPVKKDQTPLPDMFVANIPQGNGCTVAETTDVLYPNPGDPSRVIKGTTGGPYNFQPPSGNCGAAANNAAPASSAAASPAASSAAAATSSVATNAVSPVSSARASAAASGSRTANPGIFATVATSGAASQATSGAVSQATSAAASQTTAAVVTSAVVTSATKASSAAVATGTGTGSTTLTGSQSGPCTNEGAWACSADGKAFQRCASGEWSVAMPMAAGMTCTPGISANFAYNVSGGVKRDIRSHISRRRHSLQGVALS</sequence>
<accession>A0ACC3AES5</accession>
<evidence type="ECO:0000313" key="1">
    <source>
        <dbReference type="EMBL" id="KAJ9661019.1"/>
    </source>
</evidence>
<protein>
    <submittedName>
        <fullName evidence="1">Uncharacterized protein</fullName>
    </submittedName>
</protein>
<dbReference type="EMBL" id="JAPDRQ010000026">
    <property type="protein sequence ID" value="KAJ9661019.1"/>
    <property type="molecule type" value="Genomic_DNA"/>
</dbReference>
<dbReference type="Proteomes" id="UP001172386">
    <property type="component" value="Unassembled WGS sequence"/>
</dbReference>
<organism evidence="1 2">
    <name type="scientific">Neophaeococcomyces mojaviensis</name>
    <dbReference type="NCBI Taxonomy" id="3383035"/>
    <lineage>
        <taxon>Eukaryota</taxon>
        <taxon>Fungi</taxon>
        <taxon>Dikarya</taxon>
        <taxon>Ascomycota</taxon>
        <taxon>Pezizomycotina</taxon>
        <taxon>Eurotiomycetes</taxon>
        <taxon>Chaetothyriomycetidae</taxon>
        <taxon>Chaetothyriales</taxon>
        <taxon>Chaetothyriales incertae sedis</taxon>
        <taxon>Neophaeococcomyces</taxon>
    </lineage>
</organism>
<proteinExistence type="predicted"/>
<reference evidence="1" key="1">
    <citation type="submission" date="2022-10" db="EMBL/GenBank/DDBJ databases">
        <title>Culturing micro-colonial fungi from biological soil crusts in the Mojave desert and describing Neophaeococcomyces mojavensis, and introducing the new genera and species Taxawa tesnikishii.</title>
        <authorList>
            <person name="Kurbessoian T."/>
            <person name="Stajich J.E."/>
        </authorList>
    </citation>
    <scope>NUCLEOTIDE SEQUENCE</scope>
    <source>
        <strain evidence="1">JES_112</strain>
    </source>
</reference>